<organism evidence="1 2">
    <name type="scientific">Azotobacter vinelandii (strain DJ / ATCC BAA-1303)</name>
    <dbReference type="NCBI Taxonomy" id="322710"/>
    <lineage>
        <taxon>Bacteria</taxon>
        <taxon>Pseudomonadati</taxon>
        <taxon>Pseudomonadota</taxon>
        <taxon>Gammaproteobacteria</taxon>
        <taxon>Pseudomonadales</taxon>
        <taxon>Pseudomonadaceae</taxon>
        <taxon>Azotobacter</taxon>
    </lineage>
</organism>
<dbReference type="EMBL" id="CP001157">
    <property type="protein sequence ID" value="ACO79640.1"/>
    <property type="molecule type" value="Genomic_DNA"/>
</dbReference>
<name>C1DQK4_AZOVD</name>
<keyword evidence="2" id="KW-1185">Reference proteome</keyword>
<dbReference type="STRING" id="322710.Avin_34910"/>
<accession>C1DQK4</accession>
<dbReference type="Proteomes" id="UP000002424">
    <property type="component" value="Chromosome"/>
</dbReference>
<dbReference type="AlphaFoldDB" id="C1DQK4"/>
<dbReference type="EnsemblBacteria" id="ACO79640">
    <property type="protein sequence ID" value="ACO79640"/>
    <property type="gene ID" value="Avin_34910"/>
</dbReference>
<evidence type="ECO:0000313" key="1">
    <source>
        <dbReference type="EMBL" id="ACO79640.1"/>
    </source>
</evidence>
<reference evidence="1 2" key="1">
    <citation type="journal article" date="2009" name="J. Bacteriol.">
        <title>Genome sequence of Azotobacter vinelandii, an obligate aerobe specialized to support diverse anaerobic metabolic processes.</title>
        <authorList>
            <person name="Setubal J.C."/>
            <person name="dos Santos P."/>
            <person name="Goldman B.S."/>
            <person name="Ertesvag H."/>
            <person name="Espin G."/>
            <person name="Rubio L.M."/>
            <person name="Valla S."/>
            <person name="Almeida N.F."/>
            <person name="Balasubramanian D."/>
            <person name="Cromes L."/>
            <person name="Curatti L."/>
            <person name="Du Z."/>
            <person name="Godsy E."/>
            <person name="Goodner B."/>
            <person name="Hellner-Burris K."/>
            <person name="Hernandez J.A."/>
            <person name="Houmiel K."/>
            <person name="Imperial J."/>
            <person name="Kennedy C."/>
            <person name="Larson T.J."/>
            <person name="Latreille P."/>
            <person name="Ligon L.S."/>
            <person name="Lu J."/>
            <person name="Maerk M."/>
            <person name="Miller N.M."/>
            <person name="Norton S."/>
            <person name="O'Carroll I.P."/>
            <person name="Paulsen I."/>
            <person name="Raulfs E.C."/>
            <person name="Roemer R."/>
            <person name="Rosser J."/>
            <person name="Segura D."/>
            <person name="Slater S."/>
            <person name="Stricklin S.L."/>
            <person name="Studholme D.J."/>
            <person name="Sun J."/>
            <person name="Viana C.J."/>
            <person name="Wallin E."/>
            <person name="Wang B."/>
            <person name="Wheeler C."/>
            <person name="Zhu H."/>
            <person name="Dean D.R."/>
            <person name="Dixon R."/>
            <person name="Wood D."/>
        </authorList>
    </citation>
    <scope>NUCLEOTIDE SEQUENCE [LARGE SCALE GENOMIC DNA]</scope>
    <source>
        <strain evidence="2">DJ / ATCC BAA-1303</strain>
    </source>
</reference>
<dbReference type="HOGENOM" id="CLU_3164140_0_0_6"/>
<gene>
    <name evidence="1" type="ordered locus">Avin_34910</name>
</gene>
<sequence>MPTNGQPVYLRSRPLGWLRPASGTFVRQLCLRGLTDAGHGKAISPRQ</sequence>
<evidence type="ECO:0000313" key="2">
    <source>
        <dbReference type="Proteomes" id="UP000002424"/>
    </source>
</evidence>
<dbReference type="KEGG" id="avn:Avin_34910"/>
<protein>
    <submittedName>
        <fullName evidence="1">Uncharacterized protein</fullName>
    </submittedName>
</protein>
<proteinExistence type="predicted"/>